<comment type="similarity">
    <text evidence="2">Belongs to the cytidylyltransferase family.</text>
</comment>
<comment type="pathway">
    <text evidence="9">Phospholipid metabolism; phosphatidylethanolamine biosynthesis; phosphatidylethanolamine from ethanolamine: step 2/3.</text>
</comment>
<protein>
    <recommendedName>
        <fullName evidence="10">ethanolamine-phosphate cytidylyltransferase</fullName>
        <ecNumber evidence="10">2.7.7.14</ecNumber>
    </recommendedName>
    <alternativeName>
        <fullName evidence="11">CTP:phosphoethanolamine cytidylyltransferase</fullName>
    </alternativeName>
</protein>
<evidence type="ECO:0000256" key="1">
    <source>
        <dbReference type="ARBA" id="ARBA00005189"/>
    </source>
</evidence>
<dbReference type="Proteomes" id="UP001590951">
    <property type="component" value="Unassembled WGS sequence"/>
</dbReference>
<evidence type="ECO:0000256" key="5">
    <source>
        <dbReference type="ARBA" id="ARBA00022695"/>
    </source>
</evidence>
<comment type="pathway">
    <text evidence="1">Lipid metabolism.</text>
</comment>
<evidence type="ECO:0000256" key="3">
    <source>
        <dbReference type="ARBA" id="ARBA00022516"/>
    </source>
</evidence>
<dbReference type="InterPro" id="IPR044608">
    <property type="entry name" value="Ect1/PCYT2"/>
</dbReference>
<evidence type="ECO:0000256" key="6">
    <source>
        <dbReference type="ARBA" id="ARBA00023098"/>
    </source>
</evidence>
<accession>A0ABR4B0Y1</accession>
<evidence type="ECO:0000313" key="13">
    <source>
        <dbReference type="EMBL" id="KAL2051554.1"/>
    </source>
</evidence>
<dbReference type="SUPFAM" id="SSF52374">
    <property type="entry name" value="Nucleotidylyl transferase"/>
    <property type="match status" value="2"/>
</dbReference>
<evidence type="ECO:0000256" key="4">
    <source>
        <dbReference type="ARBA" id="ARBA00022679"/>
    </source>
</evidence>
<evidence type="ECO:0000256" key="9">
    <source>
        <dbReference type="ARBA" id="ARBA00024191"/>
    </source>
</evidence>
<keyword evidence="4" id="KW-0808">Transferase</keyword>
<keyword evidence="5" id="KW-0548">Nucleotidyltransferase</keyword>
<keyword evidence="3" id="KW-0444">Lipid biosynthesis</keyword>
<dbReference type="InterPro" id="IPR041723">
    <property type="entry name" value="CCT"/>
</dbReference>
<dbReference type="EMBL" id="JBHFEH010000034">
    <property type="protein sequence ID" value="KAL2051554.1"/>
    <property type="molecule type" value="Genomic_DNA"/>
</dbReference>
<dbReference type="PANTHER" id="PTHR45780">
    <property type="entry name" value="ETHANOLAMINE-PHOSPHATE CYTIDYLYLTRANSFERASE"/>
    <property type="match status" value="1"/>
</dbReference>
<proteinExistence type="inferred from homology"/>
<reference evidence="13 14" key="1">
    <citation type="submission" date="2024-09" db="EMBL/GenBank/DDBJ databases">
        <title>Rethinking Asexuality: The Enigmatic Case of Functional Sexual Genes in Lepraria (Stereocaulaceae).</title>
        <authorList>
            <person name="Doellman M."/>
            <person name="Sun Y."/>
            <person name="Barcenas-Pena A."/>
            <person name="Lumbsch H.T."/>
            <person name="Grewe F."/>
        </authorList>
    </citation>
    <scope>NUCLEOTIDE SEQUENCE [LARGE SCALE GENOMIC DNA]</scope>
    <source>
        <strain evidence="13 14">Grewe 0041</strain>
    </source>
</reference>
<evidence type="ECO:0000256" key="8">
    <source>
        <dbReference type="ARBA" id="ARBA00023264"/>
    </source>
</evidence>
<organism evidence="13 14">
    <name type="scientific">Lepraria finkii</name>
    <dbReference type="NCBI Taxonomy" id="1340010"/>
    <lineage>
        <taxon>Eukaryota</taxon>
        <taxon>Fungi</taxon>
        <taxon>Dikarya</taxon>
        <taxon>Ascomycota</taxon>
        <taxon>Pezizomycotina</taxon>
        <taxon>Lecanoromycetes</taxon>
        <taxon>OSLEUM clade</taxon>
        <taxon>Lecanoromycetidae</taxon>
        <taxon>Lecanorales</taxon>
        <taxon>Lecanorineae</taxon>
        <taxon>Stereocaulaceae</taxon>
        <taxon>Lepraria</taxon>
    </lineage>
</organism>
<evidence type="ECO:0000256" key="11">
    <source>
        <dbReference type="ARBA" id="ARBA00031473"/>
    </source>
</evidence>
<sequence>MGTSVVSDVPMQGNWPVDPQEDIPVSKDRIWVDGCFDFAHHGHAGAILQARRLGKELLVGIHSDEEILENKGPTVMTLKERVAAVDACRWSTKSVPYAPYVTSLPWISHYGCQYVVHGDDVTSDSGGEDCYRYVKAAGRFLVVKRTPGISTTDLVGRMLLCTKNHFIKSLWGTLLGVEGHGSPDERKKFGEEMSQRIRDYATDESGLQQGPEVLSWFGSKAAMEDDASEEKGSYRSMVKGEGPRSGQRIVYVDGGFDLFSSGHIEFLRQVVKAEESHGRKSGWYNDIEKDYAPAYVVVGVHDDEVINHWKGVNYPIMNIFERGLCVLQCRYVNSVIFSAPFTPSKAYLTNIPYGTPDAVYHGPTSFMPLTYDPYTGAKELGIYHEVGCHDFQNVNAGEIVQRILKSREMYEARQRAKGEKATTEEAVKRREVLEQEAADLEKNRAVNR</sequence>
<dbReference type="Pfam" id="PF01467">
    <property type="entry name" value="CTP_transf_like"/>
    <property type="match status" value="1"/>
</dbReference>
<keyword evidence="6" id="KW-0443">Lipid metabolism</keyword>
<keyword evidence="8" id="KW-1208">Phospholipid metabolism</keyword>
<dbReference type="CDD" id="cd02174">
    <property type="entry name" value="CCT"/>
    <property type="match status" value="1"/>
</dbReference>
<name>A0ABR4B0Y1_9LECA</name>
<dbReference type="NCBIfam" id="TIGR00125">
    <property type="entry name" value="cyt_tran_rel"/>
    <property type="match status" value="1"/>
</dbReference>
<evidence type="ECO:0000313" key="14">
    <source>
        <dbReference type="Proteomes" id="UP001590951"/>
    </source>
</evidence>
<evidence type="ECO:0000256" key="10">
    <source>
        <dbReference type="ARBA" id="ARBA00024221"/>
    </source>
</evidence>
<evidence type="ECO:0000256" key="2">
    <source>
        <dbReference type="ARBA" id="ARBA00010101"/>
    </source>
</evidence>
<dbReference type="InterPro" id="IPR004821">
    <property type="entry name" value="Cyt_trans-like"/>
</dbReference>
<dbReference type="Gene3D" id="3.40.50.620">
    <property type="entry name" value="HUPs"/>
    <property type="match status" value="2"/>
</dbReference>
<comment type="caution">
    <text evidence="13">The sequence shown here is derived from an EMBL/GenBank/DDBJ whole genome shotgun (WGS) entry which is preliminary data.</text>
</comment>
<feature type="domain" description="Cytidyltransferase-like" evidence="12">
    <location>
        <begin position="32"/>
        <end position="155"/>
    </location>
</feature>
<keyword evidence="14" id="KW-1185">Reference proteome</keyword>
<keyword evidence="7" id="KW-0594">Phospholipid biosynthesis</keyword>
<dbReference type="EC" id="2.7.7.14" evidence="10"/>
<gene>
    <name evidence="13" type="ORF">ABVK25_008216</name>
</gene>
<dbReference type="InterPro" id="IPR014729">
    <property type="entry name" value="Rossmann-like_a/b/a_fold"/>
</dbReference>
<dbReference type="PANTHER" id="PTHR45780:SF2">
    <property type="entry name" value="ETHANOLAMINE-PHOSPHATE CYTIDYLYLTRANSFERASE"/>
    <property type="match status" value="1"/>
</dbReference>
<evidence type="ECO:0000259" key="12">
    <source>
        <dbReference type="Pfam" id="PF01467"/>
    </source>
</evidence>
<evidence type="ECO:0000256" key="7">
    <source>
        <dbReference type="ARBA" id="ARBA00023209"/>
    </source>
</evidence>